<keyword evidence="5" id="KW-1185">Reference proteome</keyword>
<evidence type="ECO:0000313" key="5">
    <source>
        <dbReference type="Proteomes" id="UP000054805"/>
    </source>
</evidence>
<dbReference type="Proteomes" id="UP000054805">
    <property type="component" value="Unassembled WGS sequence"/>
</dbReference>
<evidence type="ECO:0000313" key="4">
    <source>
        <dbReference type="Proteomes" id="UP000054632"/>
    </source>
</evidence>
<evidence type="ECO:0000313" key="2">
    <source>
        <dbReference type="EMBL" id="KRZ28649.1"/>
    </source>
</evidence>
<dbReference type="EMBL" id="JYDS01000055">
    <property type="protein sequence ID" value="KRZ28649.1"/>
    <property type="molecule type" value="Genomic_DNA"/>
</dbReference>
<dbReference type="EMBL" id="JYDV01000006">
    <property type="protein sequence ID" value="KRZ44532.1"/>
    <property type="molecule type" value="Genomic_DNA"/>
</dbReference>
<reference evidence="4 5" key="1">
    <citation type="submission" date="2015-01" db="EMBL/GenBank/DDBJ databases">
        <title>Evolution of Trichinella species and genotypes.</title>
        <authorList>
            <person name="Korhonen P.K."/>
            <person name="Edoardo P."/>
            <person name="Giuseppe L.R."/>
            <person name="Gasser R.B."/>
        </authorList>
    </citation>
    <scope>NUCLEOTIDE SEQUENCE [LARGE SCALE GENOMIC DNA]</scope>
    <source>
        <strain evidence="1">ISS13</strain>
        <strain evidence="3">ISS176</strain>
        <strain evidence="2">ISS588</strain>
    </source>
</reference>
<dbReference type="AlphaFoldDB" id="A0A0V1J0Z0"/>
<evidence type="ECO:0000313" key="3">
    <source>
        <dbReference type="EMBL" id="KRZ44532.1"/>
    </source>
</evidence>
<sequence length="123" mass="14058">MKKIFSSTACSFENANSYEIKKHCARLTVLVIEDSVERLMNLNGEKIFATINETKPSVFLILYSIRWSIQQTKDIVGRTECNELEKINFPTNDIFVVKYVRCLAGRRCCLFHNAASCQEVVDG</sequence>
<dbReference type="Proteomes" id="UP000054632">
    <property type="component" value="Unassembled WGS sequence"/>
</dbReference>
<dbReference type="Proteomes" id="UP000054826">
    <property type="component" value="Unassembled WGS sequence"/>
</dbReference>
<evidence type="ECO:0000313" key="1">
    <source>
        <dbReference type="EMBL" id="KRY78183.1"/>
    </source>
</evidence>
<protein>
    <submittedName>
        <fullName evidence="2">Uncharacterized protein</fullName>
    </submittedName>
</protein>
<dbReference type="EMBL" id="JYDR01000005">
    <property type="protein sequence ID" value="KRY78183.1"/>
    <property type="molecule type" value="Genomic_DNA"/>
</dbReference>
<organism evidence="2 5">
    <name type="scientific">Trichinella pseudospiralis</name>
    <name type="common">Parasitic roundworm</name>
    <dbReference type="NCBI Taxonomy" id="6337"/>
    <lineage>
        <taxon>Eukaryota</taxon>
        <taxon>Metazoa</taxon>
        <taxon>Ecdysozoa</taxon>
        <taxon>Nematoda</taxon>
        <taxon>Enoplea</taxon>
        <taxon>Dorylaimia</taxon>
        <taxon>Trichinellida</taxon>
        <taxon>Trichinellidae</taxon>
        <taxon>Trichinella</taxon>
    </lineage>
</organism>
<gene>
    <name evidence="1" type="ORF">T4A_11096</name>
    <name evidence="2" type="ORF">T4B_5136</name>
    <name evidence="3" type="ORF">T4C_2458</name>
</gene>
<name>A0A0V1J0Z0_TRIPS</name>
<comment type="caution">
    <text evidence="2">The sequence shown here is derived from an EMBL/GenBank/DDBJ whole genome shotgun (WGS) entry which is preliminary data.</text>
</comment>
<proteinExistence type="predicted"/>
<accession>A0A0V1J0Z0</accession>